<evidence type="ECO:0000256" key="2">
    <source>
        <dbReference type="ARBA" id="ARBA00007399"/>
    </source>
</evidence>
<evidence type="ECO:0000256" key="1">
    <source>
        <dbReference type="ARBA" id="ARBA00004418"/>
    </source>
</evidence>
<protein>
    <submittedName>
        <fullName evidence="11">Fimbria/pilus periplasmic chaperone</fullName>
    </submittedName>
</protein>
<keyword evidence="3" id="KW-1029">Fimbrium biogenesis</keyword>
<keyword evidence="5" id="KW-0574">Periplasm</keyword>
<dbReference type="InterPro" id="IPR001829">
    <property type="entry name" value="Pili_assmbl_chaperone_bac"/>
</dbReference>
<accession>A0A6L6IJE9</accession>
<dbReference type="InterPro" id="IPR008962">
    <property type="entry name" value="PapD-like_sf"/>
</dbReference>
<dbReference type="PANTHER" id="PTHR30251:SF2">
    <property type="entry name" value="FIMBRIAL CHAPERONE YADV-RELATED"/>
    <property type="match status" value="1"/>
</dbReference>
<comment type="subcellular location">
    <subcellularLocation>
        <location evidence="1 8">Periplasm</location>
    </subcellularLocation>
</comment>
<organism evidence="11 12">
    <name type="scientific">Intestinirhabdus alba</name>
    <dbReference type="NCBI Taxonomy" id="2899544"/>
    <lineage>
        <taxon>Bacteria</taxon>
        <taxon>Pseudomonadati</taxon>
        <taxon>Pseudomonadota</taxon>
        <taxon>Gammaproteobacteria</taxon>
        <taxon>Enterobacterales</taxon>
        <taxon>Enterobacteriaceae</taxon>
        <taxon>Intestinirhabdus</taxon>
    </lineage>
</organism>
<evidence type="ECO:0000256" key="4">
    <source>
        <dbReference type="ARBA" id="ARBA00022729"/>
    </source>
</evidence>
<dbReference type="Gene3D" id="2.60.40.10">
    <property type="entry name" value="Immunoglobulins"/>
    <property type="match status" value="2"/>
</dbReference>
<dbReference type="PROSITE" id="PS00635">
    <property type="entry name" value="PILI_CHAPERONE"/>
    <property type="match status" value="1"/>
</dbReference>
<reference evidence="11 12" key="1">
    <citation type="submission" date="2019-11" db="EMBL/GenBank/DDBJ databases">
        <title>Escherichia alba sp. nov. isolated from the gut of plastic-eating superworms Zophobas atratus.</title>
        <authorList>
            <person name="Yang Y."/>
        </authorList>
    </citation>
    <scope>NUCLEOTIDE SEQUENCE [LARGE SCALE GENOMIC DNA]</scope>
    <source>
        <strain evidence="12">BIT-B35</strain>
    </source>
</reference>
<name>A0A6L6IJE9_9ENTR</name>
<dbReference type="SUPFAM" id="SSF49354">
    <property type="entry name" value="PapD-like"/>
    <property type="match status" value="1"/>
</dbReference>
<dbReference type="InterPro" id="IPR050643">
    <property type="entry name" value="Periplasmic_pilus_chap"/>
</dbReference>
<evidence type="ECO:0000256" key="7">
    <source>
        <dbReference type="ARBA" id="ARBA00023319"/>
    </source>
</evidence>
<evidence type="ECO:0000256" key="6">
    <source>
        <dbReference type="ARBA" id="ARBA00023186"/>
    </source>
</evidence>
<comment type="caution">
    <text evidence="11">The sequence shown here is derived from an EMBL/GenBank/DDBJ whole genome shotgun (WGS) entry which is preliminary data.</text>
</comment>
<feature type="domain" description="Pili assembly chaperone C-terminal" evidence="10">
    <location>
        <begin position="175"/>
        <end position="239"/>
    </location>
</feature>
<dbReference type="PRINTS" id="PR00969">
    <property type="entry name" value="CHAPERONPILI"/>
</dbReference>
<dbReference type="InterPro" id="IPR018046">
    <property type="entry name" value="Pili_assmbl_chaperone_CS"/>
</dbReference>
<dbReference type="AlphaFoldDB" id="A0A6L6IJE9"/>
<sequence>MAYQRALLAKFTIAFIFLLLLSRSVFGAMTISGTRIVFPGTQSDQTVRTNNKGNTPIVAQVWVDDGSKDDNLSNINVPFTVTPPVFRVEPGKGQSVRLIYNGMSLPQDRESVFWFNLLEIPPVNEEVQQSDRLELAFRTRIKIFYRPTSLLKSSSAERVDDLRWERAGAGKGVKVTNPTPYYFSFDSAYITAGTQKYPLVAKMIPPFSSETFLPENKARTPATLSSVTFRLINDYGGVNEYQLSPTAGSGLAISKRLE</sequence>
<keyword evidence="12" id="KW-1185">Reference proteome</keyword>
<dbReference type="GO" id="GO:0071555">
    <property type="term" value="P:cell wall organization"/>
    <property type="evidence" value="ECO:0007669"/>
    <property type="project" value="InterPro"/>
</dbReference>
<evidence type="ECO:0000256" key="3">
    <source>
        <dbReference type="ARBA" id="ARBA00022558"/>
    </source>
</evidence>
<dbReference type="Pfam" id="PF02753">
    <property type="entry name" value="PapD_C"/>
    <property type="match status" value="1"/>
</dbReference>
<dbReference type="OrthoDB" id="9131059at2"/>
<dbReference type="InterPro" id="IPR013783">
    <property type="entry name" value="Ig-like_fold"/>
</dbReference>
<keyword evidence="7" id="KW-0393">Immunoglobulin domain</keyword>
<dbReference type="InterPro" id="IPR016148">
    <property type="entry name" value="Pili_assmbl_chaperone_C"/>
</dbReference>
<dbReference type="PANTHER" id="PTHR30251">
    <property type="entry name" value="PILUS ASSEMBLY CHAPERONE"/>
    <property type="match status" value="1"/>
</dbReference>
<dbReference type="Pfam" id="PF00345">
    <property type="entry name" value="PapD_N"/>
    <property type="match status" value="1"/>
</dbReference>
<dbReference type="RefSeq" id="WP_155108316.1">
    <property type="nucleotide sequence ID" value="NZ_WMJZ01000012.1"/>
</dbReference>
<evidence type="ECO:0000259" key="9">
    <source>
        <dbReference type="Pfam" id="PF00345"/>
    </source>
</evidence>
<keyword evidence="4" id="KW-0732">Signal</keyword>
<gene>
    <name evidence="11" type="ORF">GJV78_10640</name>
</gene>
<dbReference type="SUPFAM" id="SSF49584">
    <property type="entry name" value="Periplasmic chaperone C-domain"/>
    <property type="match status" value="1"/>
</dbReference>
<evidence type="ECO:0000256" key="5">
    <source>
        <dbReference type="ARBA" id="ARBA00022764"/>
    </source>
</evidence>
<evidence type="ECO:0000259" key="10">
    <source>
        <dbReference type="Pfam" id="PF02753"/>
    </source>
</evidence>
<feature type="domain" description="Pili assembly chaperone N-terminal" evidence="9">
    <location>
        <begin position="29"/>
        <end position="150"/>
    </location>
</feature>
<proteinExistence type="inferred from homology"/>
<comment type="similarity">
    <text evidence="2 8">Belongs to the periplasmic pilus chaperone family.</text>
</comment>
<keyword evidence="6 8" id="KW-0143">Chaperone</keyword>
<dbReference type="FunFam" id="2.60.40.10:FF:000458">
    <property type="entry name" value="Molecular chaperone FimC"/>
    <property type="match status" value="1"/>
</dbReference>
<dbReference type="GO" id="GO:0030288">
    <property type="term" value="C:outer membrane-bounded periplasmic space"/>
    <property type="evidence" value="ECO:0007669"/>
    <property type="project" value="InterPro"/>
</dbReference>
<evidence type="ECO:0000313" key="12">
    <source>
        <dbReference type="Proteomes" id="UP000477739"/>
    </source>
</evidence>
<dbReference type="InterPro" id="IPR016147">
    <property type="entry name" value="Pili_assmbl_chaperone_N"/>
</dbReference>
<evidence type="ECO:0000313" key="11">
    <source>
        <dbReference type="EMBL" id="MTH46699.1"/>
    </source>
</evidence>
<dbReference type="Proteomes" id="UP000477739">
    <property type="component" value="Unassembled WGS sequence"/>
</dbReference>
<dbReference type="InterPro" id="IPR036316">
    <property type="entry name" value="Pili_assmbl_chap_C_dom_sf"/>
</dbReference>
<evidence type="ECO:0000256" key="8">
    <source>
        <dbReference type="RuleBase" id="RU003918"/>
    </source>
</evidence>
<dbReference type="EMBL" id="WMJZ01000012">
    <property type="protein sequence ID" value="MTH46699.1"/>
    <property type="molecule type" value="Genomic_DNA"/>
</dbReference>